<dbReference type="EMBL" id="MGKO01000001">
    <property type="protein sequence ID" value="OGN28324.1"/>
    <property type="molecule type" value="Genomic_DNA"/>
</dbReference>
<sequence length="141" mass="15853">MRYNILIIVLVFAMLLPFYPARAVGLNFGGRIVYSNWTICWIGPVPVPVDIIVVERTGITTTLAYIGYAPLLRLLGISPVEYLWYKMWPAGSQSLGKYIPVPSRILRWTINPLTPSQDGSQCVAVFYRNTNIITKIGTSLF</sequence>
<evidence type="ECO:0000313" key="2">
    <source>
        <dbReference type="Proteomes" id="UP000178444"/>
    </source>
</evidence>
<comment type="caution">
    <text evidence="1">The sequence shown here is derived from an EMBL/GenBank/DDBJ whole genome shotgun (WGS) entry which is preliminary data.</text>
</comment>
<protein>
    <submittedName>
        <fullName evidence="1">Uncharacterized protein</fullName>
    </submittedName>
</protein>
<dbReference type="AlphaFoldDB" id="A0A1F8GSB9"/>
<dbReference type="Proteomes" id="UP000178444">
    <property type="component" value="Unassembled WGS sequence"/>
</dbReference>
<name>A0A1F8GSB9_9BACT</name>
<reference evidence="1 2" key="1">
    <citation type="journal article" date="2016" name="Nat. Commun.">
        <title>Thousands of microbial genomes shed light on interconnected biogeochemical processes in an aquifer system.</title>
        <authorList>
            <person name="Anantharaman K."/>
            <person name="Brown C.T."/>
            <person name="Hug L.A."/>
            <person name="Sharon I."/>
            <person name="Castelle C.J."/>
            <person name="Probst A.J."/>
            <person name="Thomas B.C."/>
            <person name="Singh A."/>
            <person name="Wilkins M.J."/>
            <person name="Karaoz U."/>
            <person name="Brodie E.L."/>
            <person name="Williams K.H."/>
            <person name="Hubbard S.S."/>
            <person name="Banfield J.F."/>
        </authorList>
    </citation>
    <scope>NUCLEOTIDE SEQUENCE [LARGE SCALE GENOMIC DNA]</scope>
</reference>
<accession>A0A1F8GSB9</accession>
<organism evidence="1 2">
    <name type="scientific">Candidatus Yanofskybacteria bacterium RIFCSPLOWO2_01_FULL_49_17</name>
    <dbReference type="NCBI Taxonomy" id="1802700"/>
    <lineage>
        <taxon>Bacteria</taxon>
        <taxon>Candidatus Yanofskyibacteriota</taxon>
    </lineage>
</organism>
<gene>
    <name evidence="1" type="ORF">A2941_02195</name>
</gene>
<evidence type="ECO:0000313" key="1">
    <source>
        <dbReference type="EMBL" id="OGN28324.1"/>
    </source>
</evidence>
<proteinExistence type="predicted"/>